<keyword evidence="6" id="KW-1185">Reference proteome</keyword>
<dbReference type="SUPFAM" id="SSF89957">
    <property type="entry name" value="MTH1187/YkoF-like"/>
    <property type="match status" value="1"/>
</dbReference>
<feature type="domain" description="Thiamine-binding protein" evidence="4">
    <location>
        <begin position="252"/>
        <end position="346"/>
    </location>
</feature>
<dbReference type="Pfam" id="PF01910">
    <property type="entry name" value="Thiamine_BP"/>
    <property type="match status" value="1"/>
</dbReference>
<dbReference type="STRING" id="568899.SAMN05192534_106108"/>
<comment type="similarity">
    <text evidence="1">Belongs to the UPF0045 family.</text>
</comment>
<name>A0A1G8CWE1_9BACI</name>
<dbReference type="OrthoDB" id="2147383at2"/>
<dbReference type="AlphaFoldDB" id="A0A1G8CWE1"/>
<dbReference type="InterPro" id="IPR029756">
    <property type="entry name" value="MTH1187/YkoF-like"/>
</dbReference>
<dbReference type="PANTHER" id="PTHR33777:SF1">
    <property type="entry name" value="UPF0045 PROTEIN ECM15"/>
    <property type="match status" value="1"/>
</dbReference>
<accession>A0A1G8CWE1</accession>
<proteinExistence type="inferred from homology"/>
<dbReference type="RefSeq" id="WP_091272462.1">
    <property type="nucleotide sequence ID" value="NZ_FNDK01000006.1"/>
</dbReference>
<evidence type="ECO:0000313" key="6">
    <source>
        <dbReference type="Proteomes" id="UP000199163"/>
    </source>
</evidence>
<sequence length="352" mass="40917">MKGLSYQNGVIFFGNEYIGWGRLNRHQKPESFVLPLNGKTVWTIVWHVFLSMPLWYLVLFFLWTAGVFVSAVLDGLNIEHVRIPFYTFIYFLLGTHFIFPEQLKKFHGAEHKVFSYRGPKKRSSWPRIKKAAITNRYCSTNIVVLYFLIVMMAVCALFPWFSLDRLLPFVSYGALFVVPIVHRVLQTKKMGFLRKPVLVVSYFLQRYITCAPPERIHLLTAVDAYRALSQKEFPHLLQTNKPKKEEKQMAIMDVTIVPVGTNSPGMSENVAEMQEVLKRYEARVDYELTPMSTIIEGNLDDLFAITKELHEVPFQKGVDRVATNIRIDDRRDKGRKGMKEKMQSVKNKQKQD</sequence>
<evidence type="ECO:0000256" key="1">
    <source>
        <dbReference type="ARBA" id="ARBA00010272"/>
    </source>
</evidence>
<dbReference type="NCBIfam" id="TIGR00106">
    <property type="entry name" value="MTH1187 family thiamine-binding protein"/>
    <property type="match status" value="1"/>
</dbReference>
<dbReference type="Gene3D" id="3.30.70.930">
    <property type="match status" value="1"/>
</dbReference>
<feature type="region of interest" description="Disordered" evidence="2">
    <location>
        <begin position="328"/>
        <end position="352"/>
    </location>
</feature>
<feature type="transmembrane region" description="Helical" evidence="3">
    <location>
        <begin position="166"/>
        <end position="185"/>
    </location>
</feature>
<evidence type="ECO:0000313" key="5">
    <source>
        <dbReference type="EMBL" id="SDH49805.1"/>
    </source>
</evidence>
<organism evidence="5 6">
    <name type="scientific">Alteribacillus persepolensis</name>
    <dbReference type="NCBI Taxonomy" id="568899"/>
    <lineage>
        <taxon>Bacteria</taxon>
        <taxon>Bacillati</taxon>
        <taxon>Bacillota</taxon>
        <taxon>Bacilli</taxon>
        <taxon>Bacillales</taxon>
        <taxon>Bacillaceae</taxon>
        <taxon>Alteribacillus</taxon>
    </lineage>
</organism>
<evidence type="ECO:0000256" key="2">
    <source>
        <dbReference type="SAM" id="MobiDB-lite"/>
    </source>
</evidence>
<protein>
    <submittedName>
        <fullName evidence="5">Uncharacterized protein, MTH1187 family</fullName>
    </submittedName>
</protein>
<evidence type="ECO:0000259" key="4">
    <source>
        <dbReference type="Pfam" id="PF01910"/>
    </source>
</evidence>
<feature type="transmembrane region" description="Helical" evidence="3">
    <location>
        <begin position="137"/>
        <end position="160"/>
    </location>
</feature>
<feature type="transmembrane region" description="Helical" evidence="3">
    <location>
        <begin position="83"/>
        <end position="99"/>
    </location>
</feature>
<dbReference type="PANTHER" id="PTHR33777">
    <property type="entry name" value="UPF0045 PROTEIN ECM15"/>
    <property type="match status" value="1"/>
</dbReference>
<dbReference type="InterPro" id="IPR051614">
    <property type="entry name" value="UPF0045_domain"/>
</dbReference>
<feature type="transmembrane region" description="Helical" evidence="3">
    <location>
        <begin position="44"/>
        <end position="63"/>
    </location>
</feature>
<keyword evidence="3" id="KW-1133">Transmembrane helix</keyword>
<dbReference type="EMBL" id="FNDK01000006">
    <property type="protein sequence ID" value="SDH49805.1"/>
    <property type="molecule type" value="Genomic_DNA"/>
</dbReference>
<dbReference type="Proteomes" id="UP000199163">
    <property type="component" value="Unassembled WGS sequence"/>
</dbReference>
<keyword evidence="3" id="KW-0472">Membrane</keyword>
<evidence type="ECO:0000256" key="3">
    <source>
        <dbReference type="SAM" id="Phobius"/>
    </source>
</evidence>
<dbReference type="InterPro" id="IPR010787">
    <property type="entry name" value="DUF1385"/>
</dbReference>
<gene>
    <name evidence="5" type="ORF">SAMN05192534_106108</name>
</gene>
<dbReference type="InterPro" id="IPR002767">
    <property type="entry name" value="Thiamine_BP"/>
</dbReference>
<reference evidence="6" key="1">
    <citation type="submission" date="2016-10" db="EMBL/GenBank/DDBJ databases">
        <authorList>
            <person name="Varghese N."/>
            <person name="Submissions S."/>
        </authorList>
    </citation>
    <scope>NUCLEOTIDE SEQUENCE [LARGE SCALE GENOMIC DNA]</scope>
    <source>
        <strain evidence="6">DSM 21632</strain>
    </source>
</reference>
<dbReference type="Pfam" id="PF07136">
    <property type="entry name" value="DUF1385"/>
    <property type="match status" value="1"/>
</dbReference>
<dbReference type="GO" id="GO:0005829">
    <property type="term" value="C:cytosol"/>
    <property type="evidence" value="ECO:0007669"/>
    <property type="project" value="TreeGrafter"/>
</dbReference>
<keyword evidence="3" id="KW-0812">Transmembrane</keyword>